<protein>
    <submittedName>
        <fullName evidence="1">Uncharacterized protein</fullName>
    </submittedName>
</protein>
<dbReference type="Proteomes" id="UP001141434">
    <property type="component" value="Unassembled WGS sequence"/>
</dbReference>
<evidence type="ECO:0000313" key="2">
    <source>
        <dbReference type="Proteomes" id="UP001141434"/>
    </source>
</evidence>
<reference evidence="1" key="2">
    <citation type="journal article" date="2023" name="IMA Fungus">
        <title>Comparative genomic study of the Penicillium genus elucidates a diverse pangenome and 15 lateral gene transfer events.</title>
        <authorList>
            <person name="Petersen C."/>
            <person name="Sorensen T."/>
            <person name="Nielsen M.R."/>
            <person name="Sondergaard T.E."/>
            <person name="Sorensen J.L."/>
            <person name="Fitzpatrick D.A."/>
            <person name="Frisvad J.C."/>
            <person name="Nielsen K.L."/>
        </authorList>
    </citation>
    <scope>NUCLEOTIDE SEQUENCE</scope>
    <source>
        <strain evidence="1">IBT 34128</strain>
    </source>
</reference>
<dbReference type="RefSeq" id="XP_056507110.1">
    <property type="nucleotide sequence ID" value="XM_056660612.1"/>
</dbReference>
<sequence>MPASTRTTTASDCCVCLTLAPGSTSEVLAVAWALCGDGGTRVVLRLVQCTSWRPLLLQLFIVCYLNWTTSAHYYPHSLGPRAESCLRETHSSVHCFGLVSLLAPAAPELGLNRPHNGVTGAWLTIDIECVRRAYRPTPSR</sequence>
<organism evidence="1 2">
    <name type="scientific">Penicillium alfredii</name>
    <dbReference type="NCBI Taxonomy" id="1506179"/>
    <lineage>
        <taxon>Eukaryota</taxon>
        <taxon>Fungi</taxon>
        <taxon>Dikarya</taxon>
        <taxon>Ascomycota</taxon>
        <taxon>Pezizomycotina</taxon>
        <taxon>Eurotiomycetes</taxon>
        <taxon>Eurotiomycetidae</taxon>
        <taxon>Eurotiales</taxon>
        <taxon>Aspergillaceae</taxon>
        <taxon>Penicillium</taxon>
    </lineage>
</organism>
<proteinExistence type="predicted"/>
<gene>
    <name evidence="1" type="ORF">NUU61_010087</name>
</gene>
<reference evidence="1" key="1">
    <citation type="submission" date="2022-11" db="EMBL/GenBank/DDBJ databases">
        <authorList>
            <person name="Petersen C."/>
        </authorList>
    </citation>
    <scope>NUCLEOTIDE SEQUENCE</scope>
    <source>
        <strain evidence="1">IBT 34128</strain>
    </source>
</reference>
<comment type="caution">
    <text evidence="1">The sequence shown here is derived from an EMBL/GenBank/DDBJ whole genome shotgun (WGS) entry which is preliminary data.</text>
</comment>
<accession>A0A9W9JU66</accession>
<keyword evidence="2" id="KW-1185">Reference proteome</keyword>
<dbReference type="AlphaFoldDB" id="A0A9W9JU66"/>
<dbReference type="EMBL" id="JAPMSZ010000012">
    <property type="protein sequence ID" value="KAJ5081823.1"/>
    <property type="molecule type" value="Genomic_DNA"/>
</dbReference>
<name>A0A9W9JU66_9EURO</name>
<dbReference type="GeneID" id="81399781"/>
<evidence type="ECO:0000313" key="1">
    <source>
        <dbReference type="EMBL" id="KAJ5081823.1"/>
    </source>
</evidence>